<evidence type="ECO:0000313" key="2">
    <source>
        <dbReference type="EMBL" id="KEZ21389.1"/>
    </source>
</evidence>
<organism evidence="2 3">
    <name type="scientific">Sphingobium yanoikuyae</name>
    <name type="common">Sphingomonas yanoikuyae</name>
    <dbReference type="NCBI Taxonomy" id="13690"/>
    <lineage>
        <taxon>Bacteria</taxon>
        <taxon>Pseudomonadati</taxon>
        <taxon>Pseudomonadota</taxon>
        <taxon>Alphaproteobacteria</taxon>
        <taxon>Sphingomonadales</taxon>
        <taxon>Sphingomonadaceae</taxon>
        <taxon>Sphingobium</taxon>
    </lineage>
</organism>
<evidence type="ECO:0000313" key="3">
    <source>
        <dbReference type="Proteomes" id="UP000028534"/>
    </source>
</evidence>
<protein>
    <submittedName>
        <fullName evidence="2">Amidase, Asp-tRNAAsn/Glu-tRNAGln amidotransferase A subunit</fullName>
    </submittedName>
</protein>
<gene>
    <name evidence="2" type="ORF">CP98_00066</name>
</gene>
<dbReference type="AlphaFoldDB" id="A0A084ETU7"/>
<dbReference type="EMBL" id="JGVR01000001">
    <property type="protein sequence ID" value="KEZ21389.1"/>
    <property type="molecule type" value="Genomic_DNA"/>
</dbReference>
<feature type="domain" description="Amidase" evidence="1">
    <location>
        <begin position="40"/>
        <end position="446"/>
    </location>
</feature>
<name>A0A084ETU7_SPHYA</name>
<keyword evidence="2" id="KW-0808">Transferase</keyword>
<dbReference type="PATRIC" id="fig|13690.10.peg.67"/>
<dbReference type="InterPro" id="IPR006311">
    <property type="entry name" value="TAT_signal"/>
</dbReference>
<dbReference type="Gene3D" id="3.90.1300.10">
    <property type="entry name" value="Amidase signature (AS) domain"/>
    <property type="match status" value="1"/>
</dbReference>
<dbReference type="PROSITE" id="PS51318">
    <property type="entry name" value="TAT"/>
    <property type="match status" value="1"/>
</dbReference>
<accession>A0A084ETU7</accession>
<proteinExistence type="predicted"/>
<dbReference type="PANTHER" id="PTHR11895">
    <property type="entry name" value="TRANSAMIDASE"/>
    <property type="match status" value="1"/>
</dbReference>
<comment type="caution">
    <text evidence="2">The sequence shown here is derived from an EMBL/GenBank/DDBJ whole genome shotgun (WGS) entry which is preliminary data.</text>
</comment>
<dbReference type="InterPro" id="IPR036928">
    <property type="entry name" value="AS_sf"/>
</dbReference>
<dbReference type="PANTHER" id="PTHR11895:SF176">
    <property type="entry name" value="AMIDASE AMID-RELATED"/>
    <property type="match status" value="1"/>
</dbReference>
<dbReference type="NCBIfam" id="NF004622">
    <property type="entry name" value="PRK05962.1"/>
    <property type="match status" value="1"/>
</dbReference>
<dbReference type="NCBIfam" id="NF005460">
    <property type="entry name" value="PRK07056.1"/>
    <property type="match status" value="1"/>
</dbReference>
<dbReference type="InterPro" id="IPR000120">
    <property type="entry name" value="Amidase"/>
</dbReference>
<dbReference type="Pfam" id="PF01425">
    <property type="entry name" value="Amidase"/>
    <property type="match status" value="1"/>
</dbReference>
<reference evidence="2 3" key="1">
    <citation type="submission" date="2014-03" db="EMBL/GenBank/DDBJ databases">
        <title>Genome sequence of Sphingobium yanoikuyae B1.</title>
        <authorList>
            <person name="Gan H.M."/>
            <person name="Gan H.Y."/>
            <person name="Savka M.A."/>
        </authorList>
    </citation>
    <scope>NUCLEOTIDE SEQUENCE [LARGE SCALE GENOMIC DNA]</scope>
    <source>
        <strain evidence="2 3">B1</strain>
    </source>
</reference>
<dbReference type="SUPFAM" id="SSF75304">
    <property type="entry name" value="Amidase signature (AS) enzymes"/>
    <property type="match status" value="1"/>
</dbReference>
<dbReference type="STRING" id="13690.AX777_20190"/>
<dbReference type="Proteomes" id="UP000028534">
    <property type="component" value="Unassembled WGS sequence"/>
</dbReference>
<dbReference type="eggNOG" id="COG0154">
    <property type="taxonomic scope" value="Bacteria"/>
</dbReference>
<evidence type="ECO:0000259" key="1">
    <source>
        <dbReference type="Pfam" id="PF01425"/>
    </source>
</evidence>
<dbReference type="InterPro" id="IPR023631">
    <property type="entry name" value="Amidase_dom"/>
</dbReference>
<sequence length="459" mass="47287">MEHGGVTRRTILHGAGGAMALGTVGAPAIAKSRPSRERLEAALARIADPAGEGRRTYLTLYADSARAAADAADARAASPLSPIDGAIVSIKDLFDVAGEPARAGSLILADAPPATVDAPVVARLKQAGAVIVGKTNMVEFAFSGVGVNPHYGTPGNPADRGRVPGGSTSGGGVAVADQMCEIAIGTDTGGSCRIPAALCGVVGYKPTKARVPTDGAFPLSPTLDSIGPIATSVDACFRTDAILAGEAARPLDIAPLKGLRAGIPQGLPLGDLDATVAARFADALARLGQAGMTLSDEVFPQFDAMQALQSPVPIASVEAYAIHRERIASRAQDFDPIVLARMQAGRDVTPERHKQMLVERAALVRSMDARLAGLDILVLPTTPIVAPTQAEVAHADDFVARNRLLLRNTGLGNSFDLCAISLPLPREDGLPVGLMLMARAGQDQRLFAIAAAVEKLLAV</sequence>
<dbReference type="GO" id="GO:0016740">
    <property type="term" value="F:transferase activity"/>
    <property type="evidence" value="ECO:0007669"/>
    <property type="project" value="UniProtKB-KW"/>
</dbReference>